<gene>
    <name evidence="2" type="ORF">CK203_032521</name>
</gene>
<dbReference type="EMBL" id="QGNW01000138">
    <property type="protein sequence ID" value="RVW92282.1"/>
    <property type="molecule type" value="Genomic_DNA"/>
</dbReference>
<feature type="signal peptide" evidence="1">
    <location>
        <begin position="1"/>
        <end position="15"/>
    </location>
</feature>
<evidence type="ECO:0000313" key="3">
    <source>
        <dbReference type="Proteomes" id="UP000288805"/>
    </source>
</evidence>
<keyword evidence="1" id="KW-0732">Signal</keyword>
<name>A0A438I6G0_VITVI</name>
<comment type="caution">
    <text evidence="2">The sequence shown here is derived from an EMBL/GenBank/DDBJ whole genome shotgun (WGS) entry which is preliminary data.</text>
</comment>
<organism evidence="2 3">
    <name type="scientific">Vitis vinifera</name>
    <name type="common">Grape</name>
    <dbReference type="NCBI Taxonomy" id="29760"/>
    <lineage>
        <taxon>Eukaryota</taxon>
        <taxon>Viridiplantae</taxon>
        <taxon>Streptophyta</taxon>
        <taxon>Embryophyta</taxon>
        <taxon>Tracheophyta</taxon>
        <taxon>Spermatophyta</taxon>
        <taxon>Magnoliopsida</taxon>
        <taxon>eudicotyledons</taxon>
        <taxon>Gunneridae</taxon>
        <taxon>Pentapetalae</taxon>
        <taxon>rosids</taxon>
        <taxon>Vitales</taxon>
        <taxon>Vitaceae</taxon>
        <taxon>Viteae</taxon>
        <taxon>Vitis</taxon>
    </lineage>
</organism>
<accession>A0A438I6G0</accession>
<protein>
    <submittedName>
        <fullName evidence="2">Uncharacterized protein</fullName>
    </submittedName>
</protein>
<reference evidence="2 3" key="1">
    <citation type="journal article" date="2018" name="PLoS Genet.">
        <title>Population sequencing reveals clonal diversity and ancestral inbreeding in the grapevine cultivar Chardonnay.</title>
        <authorList>
            <person name="Roach M.J."/>
            <person name="Johnson D.L."/>
            <person name="Bohlmann J."/>
            <person name="van Vuuren H.J."/>
            <person name="Jones S.J."/>
            <person name="Pretorius I.S."/>
            <person name="Schmidt S.A."/>
            <person name="Borneman A.R."/>
        </authorList>
    </citation>
    <scope>NUCLEOTIDE SEQUENCE [LARGE SCALE GENOMIC DNA]</scope>
    <source>
        <strain evidence="3">cv. Chardonnay</strain>
        <tissue evidence="2">Leaf</tissue>
    </source>
</reference>
<evidence type="ECO:0000313" key="2">
    <source>
        <dbReference type="EMBL" id="RVW92282.1"/>
    </source>
</evidence>
<feature type="chain" id="PRO_5019077876" evidence="1">
    <location>
        <begin position="16"/>
        <end position="33"/>
    </location>
</feature>
<evidence type="ECO:0000256" key="1">
    <source>
        <dbReference type="SAM" id="SignalP"/>
    </source>
</evidence>
<sequence>MVLLLDLVFVVEIMANRMSGKDILEDDMIQGRK</sequence>
<dbReference type="AlphaFoldDB" id="A0A438I6G0"/>
<dbReference type="Proteomes" id="UP000288805">
    <property type="component" value="Unassembled WGS sequence"/>
</dbReference>
<proteinExistence type="predicted"/>